<dbReference type="SUPFAM" id="SSF52540">
    <property type="entry name" value="P-loop containing nucleoside triphosphate hydrolases"/>
    <property type="match status" value="1"/>
</dbReference>
<dbReference type="InterPro" id="IPR027417">
    <property type="entry name" value="P-loop_NTPase"/>
</dbReference>
<dbReference type="EMBL" id="CADIKH010000002">
    <property type="protein sequence ID" value="CAB3747293.1"/>
    <property type="molecule type" value="Genomic_DNA"/>
</dbReference>
<keyword evidence="1" id="KW-0813">Transport</keyword>
<proteinExistence type="predicted"/>
<dbReference type="Proteomes" id="UP000494363">
    <property type="component" value="Unassembled WGS sequence"/>
</dbReference>
<keyword evidence="8" id="KW-1185">Reference proteome</keyword>
<dbReference type="GO" id="GO:0005524">
    <property type="term" value="F:ATP binding"/>
    <property type="evidence" value="ECO:0007669"/>
    <property type="project" value="UniProtKB-KW"/>
</dbReference>
<dbReference type="InterPro" id="IPR008995">
    <property type="entry name" value="Mo/tungstate-bd_C_term_dom"/>
</dbReference>
<dbReference type="PANTHER" id="PTHR42781">
    <property type="entry name" value="SPERMIDINE/PUTRESCINE IMPORT ATP-BINDING PROTEIN POTA"/>
    <property type="match status" value="1"/>
</dbReference>
<evidence type="ECO:0000256" key="3">
    <source>
        <dbReference type="ARBA" id="ARBA00022519"/>
    </source>
</evidence>
<dbReference type="SUPFAM" id="SSF50331">
    <property type="entry name" value="MOP-like"/>
    <property type="match status" value="1"/>
</dbReference>
<evidence type="ECO:0000256" key="1">
    <source>
        <dbReference type="ARBA" id="ARBA00022448"/>
    </source>
</evidence>
<reference evidence="7 8" key="1">
    <citation type="submission" date="2020-04" db="EMBL/GenBank/DDBJ databases">
        <authorList>
            <person name="De Canck E."/>
        </authorList>
    </citation>
    <scope>NUCLEOTIDE SEQUENCE [LARGE SCALE GENOMIC DNA]</scope>
    <source>
        <strain evidence="7 8">LMG 29542</strain>
    </source>
</reference>
<dbReference type="InterPro" id="IPR003439">
    <property type="entry name" value="ABC_transporter-like_ATP-bd"/>
</dbReference>
<dbReference type="Pfam" id="PF08402">
    <property type="entry name" value="TOBE_2"/>
    <property type="match status" value="1"/>
</dbReference>
<keyword evidence="2" id="KW-1003">Cell membrane</keyword>
<dbReference type="InterPro" id="IPR003593">
    <property type="entry name" value="AAA+_ATPase"/>
</dbReference>
<accession>A0A6J5D0A6</accession>
<dbReference type="PROSITE" id="PS00211">
    <property type="entry name" value="ABC_TRANSPORTER_1"/>
    <property type="match status" value="1"/>
</dbReference>
<gene>
    <name evidence="7" type="primary">btuD_2</name>
    <name evidence="7" type="ORF">LMG29542_00389</name>
</gene>
<keyword evidence="5 7" id="KW-0067">ATP-binding</keyword>
<dbReference type="Gene3D" id="2.40.50.140">
    <property type="entry name" value="Nucleic acid-binding proteins"/>
    <property type="match status" value="1"/>
</dbReference>
<organism evidence="7 8">
    <name type="scientific">Paraburkholderia humisilvae</name>
    <dbReference type="NCBI Taxonomy" id="627669"/>
    <lineage>
        <taxon>Bacteria</taxon>
        <taxon>Pseudomonadati</taxon>
        <taxon>Pseudomonadota</taxon>
        <taxon>Betaproteobacteria</taxon>
        <taxon>Burkholderiales</taxon>
        <taxon>Burkholderiaceae</taxon>
        <taxon>Paraburkholderia</taxon>
    </lineage>
</organism>
<dbReference type="Gene3D" id="2.40.50.100">
    <property type="match status" value="1"/>
</dbReference>
<evidence type="ECO:0000256" key="4">
    <source>
        <dbReference type="ARBA" id="ARBA00022741"/>
    </source>
</evidence>
<protein>
    <submittedName>
        <fullName evidence="7">Vitamin B12 import ATP-binding protein BtuD</fullName>
    </submittedName>
</protein>
<dbReference type="PROSITE" id="PS50893">
    <property type="entry name" value="ABC_TRANSPORTER_2"/>
    <property type="match status" value="1"/>
</dbReference>
<keyword evidence="4" id="KW-0547">Nucleotide-binding</keyword>
<dbReference type="FunFam" id="3.40.50.300:FF:000042">
    <property type="entry name" value="Maltose/maltodextrin ABC transporter, ATP-binding protein"/>
    <property type="match status" value="1"/>
</dbReference>
<evidence type="ECO:0000256" key="2">
    <source>
        <dbReference type="ARBA" id="ARBA00022475"/>
    </source>
</evidence>
<keyword evidence="3" id="KW-0472">Membrane</keyword>
<dbReference type="InterPro" id="IPR013611">
    <property type="entry name" value="Transp-assoc_OB_typ2"/>
</dbReference>
<dbReference type="Pfam" id="PF00005">
    <property type="entry name" value="ABC_tran"/>
    <property type="match status" value="1"/>
</dbReference>
<dbReference type="InterPro" id="IPR017871">
    <property type="entry name" value="ABC_transporter-like_CS"/>
</dbReference>
<dbReference type="Gene3D" id="3.40.50.300">
    <property type="entry name" value="P-loop containing nucleotide triphosphate hydrolases"/>
    <property type="match status" value="1"/>
</dbReference>
<evidence type="ECO:0000313" key="8">
    <source>
        <dbReference type="Proteomes" id="UP000494363"/>
    </source>
</evidence>
<dbReference type="InterPro" id="IPR012340">
    <property type="entry name" value="NA-bd_OB-fold"/>
</dbReference>
<sequence length="355" mass="38385">MKLAPVPITLSNCAKTFRGARVLEPLELQIGAGETLVLLGPSGCGKTTTLRLIAGLETPDAGGRVRFGDDDVTTLPIERRAVGMVFQNYALFPNLTVRGNIGYGLKIRRVPAPETRRRVDELLAMMRLTGHADKPVDQLSGGQRQRVALARAIAPQPRVLLLDEPLTALDARLRDTLRTEMNTLLRELGITTVYVTHDQAEAMELGDRIVVMSHGRIEQIGAPRDIYYRPANRTVAQFIGTVNRLAGAWRDGVLTTRGGAVPVPTPRAAAHAAQNGAQETHEVFFRPEDAWLADPSSAQLRGTVEHAAFLGERTRLTIRDAAPDALIVDVAGRVELARGTAVGISIAQDALIALS</sequence>
<dbReference type="GO" id="GO:0140359">
    <property type="term" value="F:ABC-type transporter activity"/>
    <property type="evidence" value="ECO:0007669"/>
    <property type="project" value="UniProtKB-ARBA"/>
</dbReference>
<dbReference type="GO" id="GO:0016887">
    <property type="term" value="F:ATP hydrolysis activity"/>
    <property type="evidence" value="ECO:0007669"/>
    <property type="project" value="InterPro"/>
</dbReference>
<keyword evidence="3" id="KW-0997">Cell inner membrane</keyword>
<dbReference type="GO" id="GO:0043190">
    <property type="term" value="C:ATP-binding cassette (ABC) transporter complex"/>
    <property type="evidence" value="ECO:0007669"/>
    <property type="project" value="InterPro"/>
</dbReference>
<feature type="domain" description="ABC transporter" evidence="6">
    <location>
        <begin position="8"/>
        <end position="239"/>
    </location>
</feature>
<dbReference type="PANTHER" id="PTHR42781:SF4">
    <property type="entry name" value="SPERMIDINE_PUTRESCINE IMPORT ATP-BINDING PROTEIN POTA"/>
    <property type="match status" value="1"/>
</dbReference>
<evidence type="ECO:0000259" key="6">
    <source>
        <dbReference type="PROSITE" id="PS50893"/>
    </source>
</evidence>
<evidence type="ECO:0000313" key="7">
    <source>
        <dbReference type="EMBL" id="CAB3747293.1"/>
    </source>
</evidence>
<name>A0A6J5D0A6_9BURK</name>
<evidence type="ECO:0000256" key="5">
    <source>
        <dbReference type="ARBA" id="ARBA00022840"/>
    </source>
</evidence>
<dbReference type="InterPro" id="IPR050093">
    <property type="entry name" value="ABC_SmlMolc_Importer"/>
</dbReference>
<dbReference type="SMART" id="SM00382">
    <property type="entry name" value="AAA"/>
    <property type="match status" value="1"/>
</dbReference>
<dbReference type="AlphaFoldDB" id="A0A6J5D0A6"/>
<dbReference type="RefSeq" id="WP_175224628.1">
    <property type="nucleotide sequence ID" value="NZ_CADIKH010000002.1"/>
</dbReference>